<evidence type="ECO:0000313" key="1">
    <source>
        <dbReference type="EMBL" id="SBT43245.1"/>
    </source>
</evidence>
<dbReference type="Gene3D" id="1.10.490.110">
    <property type="entry name" value="Uncharacterized conserved protein DUF2267"/>
    <property type="match status" value="1"/>
</dbReference>
<protein>
    <submittedName>
        <fullName evidence="1">Uncharacterized conserved protein, DUF2267 family</fullName>
    </submittedName>
</protein>
<evidence type="ECO:0000313" key="2">
    <source>
        <dbReference type="Proteomes" id="UP000198765"/>
    </source>
</evidence>
<dbReference type="RefSeq" id="WP_091192976.1">
    <property type="nucleotide sequence ID" value="NZ_LT594324.1"/>
</dbReference>
<keyword evidence="2" id="KW-1185">Reference proteome</keyword>
<dbReference type="Pfam" id="PF10025">
    <property type="entry name" value="DUF2267"/>
    <property type="match status" value="1"/>
</dbReference>
<dbReference type="EMBL" id="LT594324">
    <property type="protein sequence ID" value="SBT43245.1"/>
    <property type="molecule type" value="Genomic_DNA"/>
</dbReference>
<dbReference type="InterPro" id="IPR018727">
    <property type="entry name" value="DUF2267"/>
</dbReference>
<dbReference type="PATRIC" id="fig|299146.4.peg.1795"/>
<sequence length="129" mass="13606">MKYQEFVARVRERGEYDSAAEAQQVISVVVTCLAERLTPDEARQLGSQLPAEMGDFLKSALGGAPRIGVTEFLRKVGDGIGATERTAEWDASAVLSTISDAVSGGELNDVVTQLPSGYASLFGRPGVSG</sequence>
<name>A0A1A8ZH92_9ACTN</name>
<accession>A0A1A8ZH92</accession>
<organism evidence="1 2">
    <name type="scientific">Micromonospora narathiwatensis</name>
    <dbReference type="NCBI Taxonomy" id="299146"/>
    <lineage>
        <taxon>Bacteria</taxon>
        <taxon>Bacillati</taxon>
        <taxon>Actinomycetota</taxon>
        <taxon>Actinomycetes</taxon>
        <taxon>Micromonosporales</taxon>
        <taxon>Micromonosporaceae</taxon>
        <taxon>Micromonospora</taxon>
    </lineage>
</organism>
<reference evidence="1 2" key="1">
    <citation type="submission" date="2016-06" db="EMBL/GenBank/DDBJ databases">
        <authorList>
            <person name="Kjaerup R.B."/>
            <person name="Dalgaard T.S."/>
            <person name="Juul-Madsen H.R."/>
        </authorList>
    </citation>
    <scope>NUCLEOTIDE SEQUENCE [LARGE SCALE GENOMIC DNA]</scope>
    <source>
        <strain evidence="1 2">DSM 45248</strain>
    </source>
</reference>
<dbReference type="AlphaFoldDB" id="A0A1A8ZH92"/>
<dbReference type="OrthoDB" id="952780at2"/>
<proteinExistence type="predicted"/>
<gene>
    <name evidence="1" type="ORF">GA0070621_1736</name>
</gene>
<dbReference type="Proteomes" id="UP000198765">
    <property type="component" value="Chromosome I"/>
</dbReference>
<dbReference type="InterPro" id="IPR038282">
    <property type="entry name" value="DUF2267_sf"/>
</dbReference>